<evidence type="ECO:0000256" key="2">
    <source>
        <dbReference type="ARBA" id="ARBA00022692"/>
    </source>
</evidence>
<dbReference type="Proteomes" id="UP000624244">
    <property type="component" value="Unassembled WGS sequence"/>
</dbReference>
<evidence type="ECO:0000256" key="1">
    <source>
        <dbReference type="ARBA" id="ARBA00004651"/>
    </source>
</evidence>
<evidence type="ECO:0000256" key="5">
    <source>
        <dbReference type="SAM" id="Phobius"/>
    </source>
</evidence>
<dbReference type="EMBL" id="WNKQ01000005">
    <property type="protein sequence ID" value="KAF5851364.1"/>
    <property type="molecule type" value="Genomic_DNA"/>
</dbReference>
<sequence>MSNIHSVATILKFNPSTETWECRRLDLLGQNVTLPEVCFIFLKSSDWWEKNCPEADRKKILAHFHAPDILSSETCAKLNGYCGSSSSFSGDGDGSNLDSLSVWFKILTKRVLEKEEMQESENGKDYKWYEMSFFTRWNSAKTSRVLCIGASLQMSATLETMVKESPPPTFESQDPLAMLKPLFDEIIKLCDENTWAVTKKVRAVELNRKKRCEFDTLRNLARHTGHIIEVEQVAIETMEQLLSLQESNFKCLNKLTKTYTVQAMEYLAFQLQAMKSLRWRAQSTHDRLEEEINLAYNMLASSDNAVMKSITLLTMIFLPATFISALFSTTFFSFEENGWQFSPMFWIYWVVVIPLTITVVLGWWWWIGGSYEVVRDRWLHARDPKGPL</sequence>
<evidence type="ECO:0000256" key="3">
    <source>
        <dbReference type="ARBA" id="ARBA00022989"/>
    </source>
</evidence>
<keyword evidence="4 5" id="KW-0472">Membrane</keyword>
<dbReference type="AlphaFoldDB" id="A0A8H5ZM25"/>
<dbReference type="GO" id="GO:0015087">
    <property type="term" value="F:cobalt ion transmembrane transporter activity"/>
    <property type="evidence" value="ECO:0007669"/>
    <property type="project" value="TreeGrafter"/>
</dbReference>
<dbReference type="SUPFAM" id="SSF144083">
    <property type="entry name" value="Magnesium transport protein CorA, transmembrane region"/>
    <property type="match status" value="1"/>
</dbReference>
<name>A0A8H5ZM25_COCSA</name>
<evidence type="ECO:0000313" key="6">
    <source>
        <dbReference type="EMBL" id="KAF5851364.1"/>
    </source>
</evidence>
<organism evidence="6 7">
    <name type="scientific">Cochliobolus sativus</name>
    <name type="common">Common root rot and spot blotch fungus</name>
    <name type="synonym">Bipolaris sorokiniana</name>
    <dbReference type="NCBI Taxonomy" id="45130"/>
    <lineage>
        <taxon>Eukaryota</taxon>
        <taxon>Fungi</taxon>
        <taxon>Dikarya</taxon>
        <taxon>Ascomycota</taxon>
        <taxon>Pezizomycotina</taxon>
        <taxon>Dothideomycetes</taxon>
        <taxon>Pleosporomycetidae</taxon>
        <taxon>Pleosporales</taxon>
        <taxon>Pleosporineae</taxon>
        <taxon>Pleosporaceae</taxon>
        <taxon>Bipolaris</taxon>
    </lineage>
</organism>
<proteinExistence type="predicted"/>
<keyword evidence="2 5" id="KW-0812">Transmembrane</keyword>
<dbReference type="GO" id="GO:0005886">
    <property type="term" value="C:plasma membrane"/>
    <property type="evidence" value="ECO:0007669"/>
    <property type="project" value="UniProtKB-SubCell"/>
</dbReference>
<dbReference type="Pfam" id="PF01544">
    <property type="entry name" value="CorA"/>
    <property type="match status" value="1"/>
</dbReference>
<evidence type="ECO:0000313" key="7">
    <source>
        <dbReference type="Proteomes" id="UP000624244"/>
    </source>
</evidence>
<comment type="subcellular location">
    <subcellularLocation>
        <location evidence="1">Cell membrane</location>
        <topology evidence="1">Multi-pass membrane protein</topology>
    </subcellularLocation>
</comment>
<reference evidence="6" key="1">
    <citation type="submission" date="2019-11" db="EMBL/GenBank/DDBJ databases">
        <title>Bipolaris sorokiniana Genome sequencing.</title>
        <authorList>
            <person name="Wang H."/>
        </authorList>
    </citation>
    <scope>NUCLEOTIDE SEQUENCE</scope>
</reference>
<dbReference type="InterPro" id="IPR045863">
    <property type="entry name" value="CorA_TM1_TM2"/>
</dbReference>
<comment type="caution">
    <text evidence="6">The sequence shown here is derived from an EMBL/GenBank/DDBJ whole genome shotgun (WGS) entry which is preliminary data.</text>
</comment>
<dbReference type="GO" id="GO:0015095">
    <property type="term" value="F:magnesium ion transmembrane transporter activity"/>
    <property type="evidence" value="ECO:0007669"/>
    <property type="project" value="TreeGrafter"/>
</dbReference>
<dbReference type="InterPro" id="IPR002523">
    <property type="entry name" value="MgTranspt_CorA/ZnTranspt_ZntB"/>
</dbReference>
<dbReference type="GO" id="GO:0000287">
    <property type="term" value="F:magnesium ion binding"/>
    <property type="evidence" value="ECO:0007669"/>
    <property type="project" value="TreeGrafter"/>
</dbReference>
<keyword evidence="3 5" id="KW-1133">Transmembrane helix</keyword>
<accession>A0A8H5ZM25</accession>
<feature type="transmembrane region" description="Helical" evidence="5">
    <location>
        <begin position="346"/>
        <end position="367"/>
    </location>
</feature>
<dbReference type="PANTHER" id="PTHR46494:SF1">
    <property type="entry name" value="CORA FAMILY METAL ION TRANSPORTER (EUROFUNG)"/>
    <property type="match status" value="1"/>
</dbReference>
<protein>
    <submittedName>
        <fullName evidence="6">Uncharacterized protein</fullName>
    </submittedName>
</protein>
<dbReference type="Gene3D" id="1.20.58.340">
    <property type="entry name" value="Magnesium transport protein CorA, transmembrane region"/>
    <property type="match status" value="1"/>
</dbReference>
<dbReference type="GO" id="GO:0050897">
    <property type="term" value="F:cobalt ion binding"/>
    <property type="evidence" value="ECO:0007669"/>
    <property type="project" value="TreeGrafter"/>
</dbReference>
<feature type="transmembrane region" description="Helical" evidence="5">
    <location>
        <begin position="310"/>
        <end position="334"/>
    </location>
</feature>
<dbReference type="PANTHER" id="PTHR46494">
    <property type="entry name" value="CORA FAMILY METAL ION TRANSPORTER (EUROFUNG)"/>
    <property type="match status" value="1"/>
</dbReference>
<gene>
    <name evidence="6" type="ORF">GGP41_004181</name>
</gene>
<evidence type="ECO:0000256" key="4">
    <source>
        <dbReference type="ARBA" id="ARBA00023136"/>
    </source>
</evidence>